<dbReference type="OrthoDB" id="9807767at2"/>
<dbReference type="RefSeq" id="WP_126780968.1">
    <property type="nucleotide sequence ID" value="NZ_PIQC01000003.1"/>
</dbReference>
<accession>A0A432Z270</accession>
<comment type="catalytic activity">
    <reaction evidence="4">
        <text>dTTP + H2O = dTMP + diphosphate + H(+)</text>
        <dbReference type="Rhea" id="RHEA:28534"/>
        <dbReference type="ChEBI" id="CHEBI:15377"/>
        <dbReference type="ChEBI" id="CHEBI:15378"/>
        <dbReference type="ChEBI" id="CHEBI:33019"/>
        <dbReference type="ChEBI" id="CHEBI:37568"/>
        <dbReference type="ChEBI" id="CHEBI:63528"/>
        <dbReference type="EC" id="3.6.1.9"/>
    </reaction>
</comment>
<feature type="site" description="Important for substrate specificity" evidence="4">
    <location>
        <position position="70"/>
    </location>
</feature>
<comment type="similarity">
    <text evidence="4">Belongs to the Maf family. YhdE subfamily.</text>
</comment>
<organism evidence="5 6">
    <name type="scientific">Idiomarina ramblicola</name>
    <dbReference type="NCBI Taxonomy" id="263724"/>
    <lineage>
        <taxon>Bacteria</taxon>
        <taxon>Pseudomonadati</taxon>
        <taxon>Pseudomonadota</taxon>
        <taxon>Gammaproteobacteria</taxon>
        <taxon>Alteromonadales</taxon>
        <taxon>Idiomarinaceae</taxon>
        <taxon>Idiomarina</taxon>
    </lineage>
</organism>
<comment type="subcellular location">
    <subcellularLocation>
        <location evidence="4">Cytoplasm</location>
    </subcellularLocation>
</comment>
<feature type="site" description="Important for substrate specificity" evidence="4">
    <location>
        <position position="157"/>
    </location>
</feature>
<dbReference type="AlphaFoldDB" id="A0A432Z270"/>
<dbReference type="GO" id="GO:0036218">
    <property type="term" value="F:dTTP diphosphatase activity"/>
    <property type="evidence" value="ECO:0007669"/>
    <property type="project" value="RHEA"/>
</dbReference>
<dbReference type="EMBL" id="PIQC01000003">
    <property type="protein sequence ID" value="RUO71939.1"/>
    <property type="molecule type" value="Genomic_DNA"/>
</dbReference>
<feature type="active site" description="Proton acceptor" evidence="4">
    <location>
        <position position="69"/>
    </location>
</feature>
<keyword evidence="6" id="KW-1185">Reference proteome</keyword>
<dbReference type="Pfam" id="PF02545">
    <property type="entry name" value="Maf"/>
    <property type="match status" value="1"/>
</dbReference>
<evidence type="ECO:0000256" key="2">
    <source>
        <dbReference type="ARBA" id="ARBA00022801"/>
    </source>
</evidence>
<dbReference type="PIRSF" id="PIRSF006305">
    <property type="entry name" value="Maf"/>
    <property type="match status" value="1"/>
</dbReference>
<dbReference type="GO" id="GO:0036221">
    <property type="term" value="F:UTP diphosphatase activity"/>
    <property type="evidence" value="ECO:0007669"/>
    <property type="project" value="RHEA"/>
</dbReference>
<comment type="caution">
    <text evidence="5">The sequence shown here is derived from an EMBL/GenBank/DDBJ whole genome shotgun (WGS) entry which is preliminary data.</text>
</comment>
<dbReference type="GO" id="GO:0005737">
    <property type="term" value="C:cytoplasm"/>
    <property type="evidence" value="ECO:0007669"/>
    <property type="project" value="UniProtKB-SubCell"/>
</dbReference>
<dbReference type="Gene3D" id="3.90.950.10">
    <property type="match status" value="1"/>
</dbReference>
<dbReference type="SUPFAM" id="SSF52972">
    <property type="entry name" value="ITPase-like"/>
    <property type="match status" value="1"/>
</dbReference>
<dbReference type="GO" id="GO:0009117">
    <property type="term" value="P:nucleotide metabolic process"/>
    <property type="evidence" value="ECO:0007669"/>
    <property type="project" value="UniProtKB-KW"/>
</dbReference>
<proteinExistence type="inferred from homology"/>
<dbReference type="HAMAP" id="MF_00528">
    <property type="entry name" value="Maf"/>
    <property type="match status" value="1"/>
</dbReference>
<reference evidence="6" key="1">
    <citation type="journal article" date="2018" name="Front. Microbiol.">
        <title>Genome-Based Analysis Reveals the Taxonomy and Diversity of the Family Idiomarinaceae.</title>
        <authorList>
            <person name="Liu Y."/>
            <person name="Lai Q."/>
            <person name="Shao Z."/>
        </authorList>
    </citation>
    <scope>NUCLEOTIDE SEQUENCE [LARGE SCALE GENOMIC DNA]</scope>
    <source>
        <strain evidence="6">R22</strain>
    </source>
</reference>
<gene>
    <name evidence="5" type="ORF">CWI78_05340</name>
</gene>
<evidence type="ECO:0000256" key="4">
    <source>
        <dbReference type="HAMAP-Rule" id="MF_00528"/>
    </source>
</evidence>
<protein>
    <recommendedName>
        <fullName evidence="4">dTTP/UTP pyrophosphatase</fullName>
        <shortName evidence="4">dTTPase/UTPase</shortName>
        <ecNumber evidence="4">3.6.1.9</ecNumber>
    </recommendedName>
    <alternativeName>
        <fullName evidence="4">Nucleoside triphosphate pyrophosphatase</fullName>
    </alternativeName>
    <alternativeName>
        <fullName evidence="4">Nucleotide pyrophosphatase</fullName>
        <shortName evidence="4">Nucleotide PPase</shortName>
    </alternativeName>
</protein>
<keyword evidence="3 4" id="KW-0546">Nucleotide metabolism</keyword>
<dbReference type="InterPro" id="IPR003697">
    <property type="entry name" value="Maf-like"/>
</dbReference>
<dbReference type="PANTHER" id="PTHR43213">
    <property type="entry name" value="BIFUNCTIONAL DTTP/UTP PYROPHOSPHATASE/METHYLTRANSFERASE PROTEIN-RELATED"/>
    <property type="match status" value="1"/>
</dbReference>
<comment type="function">
    <text evidence="4">Nucleoside triphosphate pyrophosphatase that hydrolyzes dTTP and UTP. May have a dual role in cell division arrest and in preventing the incorporation of modified nucleotides into cellular nucleic acids.</text>
</comment>
<evidence type="ECO:0000313" key="6">
    <source>
        <dbReference type="Proteomes" id="UP000288058"/>
    </source>
</evidence>
<comment type="catalytic activity">
    <reaction evidence="4">
        <text>UTP + H2O = UMP + diphosphate + H(+)</text>
        <dbReference type="Rhea" id="RHEA:29395"/>
        <dbReference type="ChEBI" id="CHEBI:15377"/>
        <dbReference type="ChEBI" id="CHEBI:15378"/>
        <dbReference type="ChEBI" id="CHEBI:33019"/>
        <dbReference type="ChEBI" id="CHEBI:46398"/>
        <dbReference type="ChEBI" id="CHEBI:57865"/>
        <dbReference type="EC" id="3.6.1.9"/>
    </reaction>
</comment>
<dbReference type="CDD" id="cd00555">
    <property type="entry name" value="Maf"/>
    <property type="match status" value="1"/>
</dbReference>
<sequence length="198" mass="22341">MRLLLASSSPRRRELLTLLHRPFDCEVPDIEERQGPAESAHDYVSRLAEEKVQAVAKRQRDTCLLVGSDTLISFQGQVMEKPENYEHFSQMMKQLSGQTHQVLTSVSVCHWNGHSIAGQETAVVTTQVEFASLTDEEITAYWETGEPHDKAAGYGIQGYGGKFIKRIDGSYFAVVGLPLYETEQLLRMFEMTGEVDER</sequence>
<comment type="cofactor">
    <cofactor evidence="1 4">
        <name>a divalent metal cation</name>
        <dbReference type="ChEBI" id="CHEBI:60240"/>
    </cofactor>
</comment>
<dbReference type="InterPro" id="IPR029001">
    <property type="entry name" value="ITPase-like_fam"/>
</dbReference>
<evidence type="ECO:0000256" key="1">
    <source>
        <dbReference type="ARBA" id="ARBA00001968"/>
    </source>
</evidence>
<evidence type="ECO:0000313" key="5">
    <source>
        <dbReference type="EMBL" id="RUO71939.1"/>
    </source>
</evidence>
<dbReference type="NCBIfam" id="TIGR00172">
    <property type="entry name" value="maf"/>
    <property type="match status" value="1"/>
</dbReference>
<dbReference type="Proteomes" id="UP000288058">
    <property type="component" value="Unassembled WGS sequence"/>
</dbReference>
<evidence type="ECO:0000256" key="3">
    <source>
        <dbReference type="ARBA" id="ARBA00023080"/>
    </source>
</evidence>
<name>A0A432Z270_9GAMM</name>
<keyword evidence="2 4" id="KW-0378">Hydrolase</keyword>
<keyword evidence="4" id="KW-0963">Cytoplasm</keyword>
<dbReference type="EC" id="3.6.1.9" evidence="4"/>
<comment type="caution">
    <text evidence="4">Lacks conserved residue(s) required for the propagation of feature annotation.</text>
</comment>
<dbReference type="PANTHER" id="PTHR43213:SF5">
    <property type="entry name" value="BIFUNCTIONAL DTTP_UTP PYROPHOSPHATASE_METHYLTRANSFERASE PROTEIN-RELATED"/>
    <property type="match status" value="1"/>
</dbReference>
<feature type="site" description="Important for substrate specificity" evidence="4">
    <location>
        <position position="11"/>
    </location>
</feature>